<evidence type="ECO:0000313" key="5">
    <source>
        <dbReference type="Proteomes" id="UP000430146"/>
    </source>
</evidence>
<dbReference type="InterPro" id="IPR036271">
    <property type="entry name" value="Tet_transcr_reg_TetR-rel_C_sf"/>
</dbReference>
<evidence type="ECO:0000256" key="2">
    <source>
        <dbReference type="PROSITE-ProRule" id="PRU00335"/>
    </source>
</evidence>
<dbReference type="OrthoDB" id="5242520at2"/>
<dbReference type="InterPro" id="IPR049397">
    <property type="entry name" value="EthR_C"/>
</dbReference>
<evidence type="ECO:0000259" key="3">
    <source>
        <dbReference type="PROSITE" id="PS50977"/>
    </source>
</evidence>
<dbReference type="Gene3D" id="1.10.10.60">
    <property type="entry name" value="Homeodomain-like"/>
    <property type="match status" value="1"/>
</dbReference>
<dbReference type="InterPro" id="IPR001647">
    <property type="entry name" value="HTH_TetR"/>
</dbReference>
<dbReference type="Pfam" id="PF00440">
    <property type="entry name" value="TetR_N"/>
    <property type="match status" value="1"/>
</dbReference>
<keyword evidence="5" id="KW-1185">Reference proteome</keyword>
<reference evidence="4 5" key="1">
    <citation type="submission" date="2019-11" db="EMBL/GenBank/DDBJ databases">
        <authorList>
            <person name="Holert J."/>
        </authorList>
    </citation>
    <scope>NUCLEOTIDE SEQUENCE [LARGE SCALE GENOMIC DNA]</scope>
    <source>
        <strain evidence="4">BC8_1</strain>
    </source>
</reference>
<dbReference type="Gene3D" id="1.10.357.10">
    <property type="entry name" value="Tetracycline Repressor, domain 2"/>
    <property type="match status" value="1"/>
</dbReference>
<accession>A0A5S9R9D2</accession>
<dbReference type="Pfam" id="PF21313">
    <property type="entry name" value="EthR_C"/>
    <property type="match status" value="1"/>
</dbReference>
<dbReference type="RefSeq" id="WP_159235225.1">
    <property type="nucleotide sequence ID" value="NZ_CACSIP010000067.1"/>
</dbReference>
<gene>
    <name evidence="4" type="primary">ethR_1</name>
    <name evidence="4" type="ORF">AELLOGFF_02154</name>
</gene>
<dbReference type="PANTHER" id="PTHR30055:SF184">
    <property type="entry name" value="HTH-TYPE TRANSCRIPTIONAL REGULATOR ETHR"/>
    <property type="match status" value="1"/>
</dbReference>
<dbReference type="InterPro" id="IPR009057">
    <property type="entry name" value="Homeodomain-like_sf"/>
</dbReference>
<evidence type="ECO:0000256" key="1">
    <source>
        <dbReference type="ARBA" id="ARBA00023125"/>
    </source>
</evidence>
<proteinExistence type="predicted"/>
<dbReference type="EMBL" id="CACSIP010000067">
    <property type="protein sequence ID" value="CAA0136778.1"/>
    <property type="molecule type" value="Genomic_DNA"/>
</dbReference>
<dbReference type="PRINTS" id="PR00455">
    <property type="entry name" value="HTHTETR"/>
</dbReference>
<keyword evidence="1 2" id="KW-0238">DNA-binding</keyword>
<dbReference type="GO" id="GO:0003700">
    <property type="term" value="F:DNA-binding transcription factor activity"/>
    <property type="evidence" value="ECO:0007669"/>
    <property type="project" value="TreeGrafter"/>
</dbReference>
<feature type="DNA-binding region" description="H-T-H motif" evidence="2">
    <location>
        <begin position="37"/>
        <end position="56"/>
    </location>
</feature>
<dbReference type="SUPFAM" id="SSF46689">
    <property type="entry name" value="Homeodomain-like"/>
    <property type="match status" value="1"/>
</dbReference>
<dbReference type="GO" id="GO:0000976">
    <property type="term" value="F:transcription cis-regulatory region binding"/>
    <property type="evidence" value="ECO:0007669"/>
    <property type="project" value="TreeGrafter"/>
</dbReference>
<evidence type="ECO:0000313" key="4">
    <source>
        <dbReference type="EMBL" id="CAA0136778.1"/>
    </source>
</evidence>
<dbReference type="PANTHER" id="PTHR30055">
    <property type="entry name" value="HTH-TYPE TRANSCRIPTIONAL REGULATOR RUTR"/>
    <property type="match status" value="1"/>
</dbReference>
<name>A0A5S9R9D2_MYCVN</name>
<protein>
    <submittedName>
        <fullName evidence="4">HTH-type transcriptional regulator EthR</fullName>
    </submittedName>
</protein>
<organism evidence="4 5">
    <name type="scientific">Mycolicibacterium vanbaalenii</name>
    <name type="common">Mycobacterium vanbaalenii</name>
    <dbReference type="NCBI Taxonomy" id="110539"/>
    <lineage>
        <taxon>Bacteria</taxon>
        <taxon>Bacillati</taxon>
        <taxon>Actinomycetota</taxon>
        <taxon>Actinomycetes</taxon>
        <taxon>Mycobacteriales</taxon>
        <taxon>Mycobacteriaceae</taxon>
        <taxon>Mycolicibacterium</taxon>
    </lineage>
</organism>
<dbReference type="AlphaFoldDB" id="A0A5S9R9D2"/>
<feature type="domain" description="HTH tetR-type" evidence="3">
    <location>
        <begin position="14"/>
        <end position="74"/>
    </location>
</feature>
<sequence length="219" mass="24518">MRSPTDRRQPQKSDLRRSAILESLDHHLREYGFDGVNIADVTKRAGVTRSAFYFYFENKAAAVAALLEPMYDDGFVASDILTGTAEPPRWRIRAMVEALLDTVEHHRYLLQAMLDARTTNPAIRQVWDDARETFVPAVAAMITAERDGGRAPDGPPAEVIAAMLLEFNDRLLERYTIGGRLSRQQLSEGAEAVWLRTIYGHVDVTGQARTSADQKRATS</sequence>
<dbReference type="InterPro" id="IPR050109">
    <property type="entry name" value="HTH-type_TetR-like_transc_reg"/>
</dbReference>
<dbReference type="Proteomes" id="UP000430146">
    <property type="component" value="Unassembled WGS sequence"/>
</dbReference>
<dbReference type="PROSITE" id="PS50977">
    <property type="entry name" value="HTH_TETR_2"/>
    <property type="match status" value="1"/>
</dbReference>
<dbReference type="SUPFAM" id="SSF48498">
    <property type="entry name" value="Tetracyclin repressor-like, C-terminal domain"/>
    <property type="match status" value="1"/>
</dbReference>